<keyword evidence="2" id="KW-1185">Reference proteome</keyword>
<dbReference type="EMBL" id="JACHJU010000001">
    <property type="protein sequence ID" value="MBB4936870.1"/>
    <property type="molecule type" value="Genomic_DNA"/>
</dbReference>
<evidence type="ECO:0008006" key="3">
    <source>
        <dbReference type="Google" id="ProtNLM"/>
    </source>
</evidence>
<gene>
    <name evidence="1" type="ORF">FHR32_001175</name>
</gene>
<evidence type="ECO:0000313" key="2">
    <source>
        <dbReference type="Proteomes" id="UP000534286"/>
    </source>
</evidence>
<comment type="caution">
    <text evidence="1">The sequence shown here is derived from an EMBL/GenBank/DDBJ whole genome shotgun (WGS) entry which is preliminary data.</text>
</comment>
<dbReference type="Proteomes" id="UP000534286">
    <property type="component" value="Unassembled WGS sequence"/>
</dbReference>
<dbReference type="PROSITE" id="PS51257">
    <property type="entry name" value="PROKAR_LIPOPROTEIN"/>
    <property type="match status" value="1"/>
</dbReference>
<dbReference type="RefSeq" id="WP_184753334.1">
    <property type="nucleotide sequence ID" value="NZ_BAABEK010000070.1"/>
</dbReference>
<name>A0A7W7W8D7_9ACTN</name>
<evidence type="ECO:0000313" key="1">
    <source>
        <dbReference type="EMBL" id="MBB4936870.1"/>
    </source>
</evidence>
<sequence>MAGSVRRGVVVCGVVLLAVSGCGDSGPTAAEAGETLKSHITELMKESHVLDVRVTDPGGRDIPCGEGKAKRTFAATARDSAPQSNPDGLNTFMVGALSSVAPYRIVEDRGNAPIRLANDEYKTIIILASPANGQYLVRGETECLPAS</sequence>
<accession>A0A7W7W8D7</accession>
<protein>
    <recommendedName>
        <fullName evidence="3">Lipoprotein</fullName>
    </recommendedName>
</protein>
<reference evidence="1 2" key="1">
    <citation type="submission" date="2020-08" db="EMBL/GenBank/DDBJ databases">
        <title>Sequencing the genomes of 1000 actinobacteria strains.</title>
        <authorList>
            <person name="Klenk H.-P."/>
        </authorList>
    </citation>
    <scope>NUCLEOTIDE SEQUENCE [LARGE SCALE GENOMIC DNA]</scope>
    <source>
        <strain evidence="1 2">DSM 43023</strain>
    </source>
</reference>
<organism evidence="1 2">
    <name type="scientific">Streptosporangium album</name>
    <dbReference type="NCBI Taxonomy" id="47479"/>
    <lineage>
        <taxon>Bacteria</taxon>
        <taxon>Bacillati</taxon>
        <taxon>Actinomycetota</taxon>
        <taxon>Actinomycetes</taxon>
        <taxon>Streptosporangiales</taxon>
        <taxon>Streptosporangiaceae</taxon>
        <taxon>Streptosporangium</taxon>
    </lineage>
</organism>
<proteinExistence type="predicted"/>
<dbReference type="AlphaFoldDB" id="A0A7W7W8D7"/>